<dbReference type="RefSeq" id="WP_141200215.1">
    <property type="nucleotide sequence ID" value="NZ_CP041186.1"/>
</dbReference>
<feature type="compositionally biased region" description="Basic and acidic residues" evidence="5">
    <location>
        <begin position="98"/>
        <end position="110"/>
    </location>
</feature>
<dbReference type="InterPro" id="IPR053180">
    <property type="entry name" value="Ca-binding_acidic-repeat"/>
</dbReference>
<feature type="compositionally biased region" description="Acidic residues" evidence="5">
    <location>
        <begin position="257"/>
        <end position="266"/>
    </location>
</feature>
<dbReference type="PANTHER" id="PTHR37467">
    <property type="entry name" value="EXPORTED CALCIUM-BINDING GLYCOPROTEIN-RELATED"/>
    <property type="match status" value="1"/>
</dbReference>
<dbReference type="SUPFAM" id="SSF103647">
    <property type="entry name" value="TSP type-3 repeat"/>
    <property type="match status" value="1"/>
</dbReference>
<evidence type="ECO:0000313" key="7">
    <source>
        <dbReference type="Proteomes" id="UP000315995"/>
    </source>
</evidence>
<evidence type="ECO:0000256" key="3">
    <source>
        <dbReference type="ARBA" id="ARBA00022729"/>
    </source>
</evidence>
<feature type="compositionally biased region" description="Acidic residues" evidence="5">
    <location>
        <begin position="276"/>
        <end position="290"/>
    </location>
</feature>
<dbReference type="InterPro" id="IPR036465">
    <property type="entry name" value="vWFA_dom_sf"/>
</dbReference>
<comment type="subcellular location">
    <subcellularLocation>
        <location evidence="1">Secreted</location>
    </subcellularLocation>
</comment>
<feature type="compositionally biased region" description="Acidic residues" evidence="5">
    <location>
        <begin position="234"/>
        <end position="243"/>
    </location>
</feature>
<feature type="compositionally biased region" description="Acidic residues" evidence="5">
    <location>
        <begin position="160"/>
        <end position="177"/>
    </location>
</feature>
<feature type="compositionally biased region" description="Acidic residues" evidence="5">
    <location>
        <begin position="136"/>
        <end position="152"/>
    </location>
</feature>
<dbReference type="GO" id="GO:0005509">
    <property type="term" value="F:calcium ion binding"/>
    <property type="evidence" value="ECO:0007669"/>
    <property type="project" value="InterPro"/>
</dbReference>
<evidence type="ECO:0000256" key="4">
    <source>
        <dbReference type="ARBA" id="ARBA00022837"/>
    </source>
</evidence>
<accession>A0A5B8YAF4</accession>
<gene>
    <name evidence="6" type="ORF">FIV42_24360</name>
</gene>
<keyword evidence="7" id="KW-1185">Reference proteome</keyword>
<feature type="compositionally biased region" description="Acidic residues" evidence="5">
    <location>
        <begin position="302"/>
        <end position="312"/>
    </location>
</feature>
<name>A0A4Y6PZL2_PERCE</name>
<protein>
    <recommendedName>
        <fullName evidence="8">VWA domain-containing protein</fullName>
    </recommendedName>
</protein>
<dbReference type="Gene3D" id="3.40.50.410">
    <property type="entry name" value="von Willebrand factor, type A domain"/>
    <property type="match status" value="1"/>
</dbReference>
<feature type="compositionally biased region" description="Acidic residues" evidence="5">
    <location>
        <begin position="188"/>
        <end position="198"/>
    </location>
</feature>
<keyword evidence="3" id="KW-0732">Signal</keyword>
<accession>A0A4Y6PZL2</accession>
<dbReference type="Proteomes" id="UP000315995">
    <property type="component" value="Chromosome"/>
</dbReference>
<dbReference type="AlphaFoldDB" id="A0A4Y6PZL2"/>
<evidence type="ECO:0000256" key="2">
    <source>
        <dbReference type="ARBA" id="ARBA00022525"/>
    </source>
</evidence>
<dbReference type="PANTHER" id="PTHR37467:SF1">
    <property type="entry name" value="EXPORTED CALCIUM-BINDING GLYCOPROTEIN"/>
    <property type="match status" value="1"/>
</dbReference>
<feature type="compositionally biased region" description="Basic and acidic residues" evidence="5">
    <location>
        <begin position="124"/>
        <end position="135"/>
    </location>
</feature>
<organism evidence="6 7">
    <name type="scientific">Persicimonas caeni</name>
    <dbReference type="NCBI Taxonomy" id="2292766"/>
    <lineage>
        <taxon>Bacteria</taxon>
        <taxon>Deltaproteobacteria</taxon>
        <taxon>Bradymonadales</taxon>
        <taxon>Bradymonadaceae</taxon>
        <taxon>Persicimonas</taxon>
    </lineage>
</organism>
<dbReference type="Pfam" id="PF18884">
    <property type="entry name" value="TSP3_bac"/>
    <property type="match status" value="12"/>
</dbReference>
<evidence type="ECO:0000256" key="5">
    <source>
        <dbReference type="SAM" id="MobiDB-lite"/>
    </source>
</evidence>
<dbReference type="OrthoDB" id="5480389at2"/>
<dbReference type="EMBL" id="CP041186">
    <property type="protein sequence ID" value="QDG53761.1"/>
    <property type="molecule type" value="Genomic_DNA"/>
</dbReference>
<feature type="compositionally biased region" description="Low complexity" evidence="5">
    <location>
        <begin position="52"/>
        <end position="84"/>
    </location>
</feature>
<sequence>MAAACTSDNSEEGCVKDSDCKLDRICVEGSCEFLEAPNNDNPDAGGEDTDQTDSGGQQDAGQQEDTGQQDTGQQDTGQQDAGSDTSDDPQCDPAADSDGDRINDCDEVARGTDPNAADTDGDGLDDHTEIFREGTDPLDPDSDGDGLSDGDELNVHDTDPFEADTDQDGVSDGDEVDTYGSDPLQTDTDGDGLDDGAEVNDHGSDPTMTDTDGDGLDDRSEINSHASDPTMTDTDGDGLDDAAEVNTHGTNPAAVDTDGDTLEDGAEVNTHGTDPLSEDTDNDFATDADEIAAGTDPLVADGDGDGLLDGEEAQAGTDPSVADSDGDGLNDYDEVVVHSSDPLLADTDGDGLDDAEEVAYGLDPTQASTYNDGVQDANRWFVTQCTNNSGTITGAYQTQSSSAGNWALALDVDYTQFVELNDTSGSSLGAAAFGDANSEVLGFVVADTAALGADANEMLQLRRQRLTNHGTLAQDWSLGEFTTHDGFLAARGHYMLQTASAMTTGQLRDTLLAEMGPFVATDVANLPTPNGPSGTEFRVDLTVVQRTQGAIVLATVTEATTLGANPGLRALAKNAVDTTALTAASATPTNHCETFGTFTGRAPVEFYWVLDQSGSMSDDYSRLQNVYAGFFSRLPTMGFDWRMGVTAMDDAQNGQLLNSSGWHRSQTNFEAEVQQVVNWTGNRYEEFGLKVTKEGLTDMLGSQSATPIRTGAEVISIYLSDEEAQTFQNDPLTSPTGSQLMSDFVSYFGGKTIPVSLVGDGQSCGNYDAASYRQLAASIQGAYGSLCQSLEPILDHMLDLAAARATNYTLPSSPIASSLRVYVGGQAVSRSRTDGWDYFPETNSVAFFGPARPQLEDPANGVAGERVVIIYDTLSP</sequence>
<reference evidence="6 7" key="1">
    <citation type="submission" date="2019-06" db="EMBL/GenBank/DDBJ databases">
        <title>Persicimonas caeni gen. nov., sp. nov., a predatory bacterium isolated from solar saltern.</title>
        <authorList>
            <person name="Wang S."/>
        </authorList>
    </citation>
    <scope>NUCLEOTIDE SEQUENCE [LARGE SCALE GENOMIC DNA]</scope>
    <source>
        <strain evidence="6 7">YN101</strain>
    </source>
</reference>
<evidence type="ECO:0008006" key="8">
    <source>
        <dbReference type="Google" id="ProtNLM"/>
    </source>
</evidence>
<feature type="region of interest" description="Disordered" evidence="5">
    <location>
        <begin position="33"/>
        <end position="330"/>
    </location>
</feature>
<dbReference type="InterPro" id="IPR059100">
    <property type="entry name" value="TSP3_bac"/>
</dbReference>
<keyword evidence="4" id="KW-0106">Calcium</keyword>
<evidence type="ECO:0000256" key="1">
    <source>
        <dbReference type="ARBA" id="ARBA00004613"/>
    </source>
</evidence>
<dbReference type="InterPro" id="IPR028974">
    <property type="entry name" value="TSP_type-3_rpt"/>
</dbReference>
<keyword evidence="2" id="KW-0964">Secreted</keyword>
<proteinExistence type="predicted"/>
<evidence type="ECO:0000313" key="6">
    <source>
        <dbReference type="EMBL" id="QDG53761.1"/>
    </source>
</evidence>
<dbReference type="SUPFAM" id="SSF53300">
    <property type="entry name" value="vWA-like"/>
    <property type="match status" value="1"/>
</dbReference>